<gene>
    <name evidence="9" type="ORF">N0V83_003688</name>
</gene>
<dbReference type="PANTHER" id="PTHR33048">
    <property type="entry name" value="PTH11-LIKE INTEGRAL MEMBRANE PROTEIN (AFU_ORTHOLOGUE AFUA_5G11245)"/>
    <property type="match status" value="1"/>
</dbReference>
<dbReference type="OrthoDB" id="5329176at2759"/>
<comment type="subcellular location">
    <subcellularLocation>
        <location evidence="1">Membrane</location>
        <topology evidence="1">Multi-pass membrane protein</topology>
    </subcellularLocation>
</comment>
<protein>
    <recommendedName>
        <fullName evidence="8">Rhodopsin domain-containing protein</fullName>
    </recommendedName>
</protein>
<name>A0A9W9CNV9_9PLEO</name>
<proteinExistence type="inferred from homology"/>
<dbReference type="Proteomes" id="UP001140560">
    <property type="component" value="Unassembled WGS sequence"/>
</dbReference>
<evidence type="ECO:0000256" key="2">
    <source>
        <dbReference type="ARBA" id="ARBA00022692"/>
    </source>
</evidence>
<evidence type="ECO:0000259" key="8">
    <source>
        <dbReference type="Pfam" id="PF20684"/>
    </source>
</evidence>
<evidence type="ECO:0000313" key="10">
    <source>
        <dbReference type="Proteomes" id="UP001140560"/>
    </source>
</evidence>
<evidence type="ECO:0000256" key="5">
    <source>
        <dbReference type="ARBA" id="ARBA00038359"/>
    </source>
</evidence>
<feature type="transmembrane region" description="Helical" evidence="7">
    <location>
        <begin position="76"/>
        <end position="97"/>
    </location>
</feature>
<dbReference type="InterPro" id="IPR049326">
    <property type="entry name" value="Rhodopsin_dom_fungi"/>
</dbReference>
<comment type="caution">
    <text evidence="9">The sequence shown here is derived from an EMBL/GenBank/DDBJ whole genome shotgun (WGS) entry which is preliminary data.</text>
</comment>
<dbReference type="InterPro" id="IPR052337">
    <property type="entry name" value="SAT4-like"/>
</dbReference>
<evidence type="ECO:0000256" key="1">
    <source>
        <dbReference type="ARBA" id="ARBA00004141"/>
    </source>
</evidence>
<feature type="transmembrane region" description="Helical" evidence="7">
    <location>
        <begin position="36"/>
        <end position="56"/>
    </location>
</feature>
<dbReference type="PANTHER" id="PTHR33048:SF123">
    <property type="entry name" value="INTEGRAL MEMBRANE PROTEIN"/>
    <property type="match status" value="1"/>
</dbReference>
<comment type="similarity">
    <text evidence="5">Belongs to the SAT4 family.</text>
</comment>
<keyword evidence="10" id="KW-1185">Reference proteome</keyword>
<dbReference type="Pfam" id="PF20684">
    <property type="entry name" value="Fung_rhodopsin"/>
    <property type="match status" value="1"/>
</dbReference>
<keyword evidence="4 7" id="KW-0472">Membrane</keyword>
<reference evidence="9" key="1">
    <citation type="submission" date="2022-10" db="EMBL/GenBank/DDBJ databases">
        <title>Tapping the CABI collections for fungal endophytes: first genome assemblies for Collariella, Neodidymelliopsis, Ascochyta clinopodiicola, Didymella pomorum, Didymosphaeria variabile, Neocosmospora piperis and Neocucurbitaria cava.</title>
        <authorList>
            <person name="Hill R."/>
        </authorList>
    </citation>
    <scope>NUCLEOTIDE SEQUENCE</scope>
    <source>
        <strain evidence="9">IMI 356814</strain>
    </source>
</reference>
<organism evidence="9 10">
    <name type="scientific">Neocucurbitaria cava</name>
    <dbReference type="NCBI Taxonomy" id="798079"/>
    <lineage>
        <taxon>Eukaryota</taxon>
        <taxon>Fungi</taxon>
        <taxon>Dikarya</taxon>
        <taxon>Ascomycota</taxon>
        <taxon>Pezizomycotina</taxon>
        <taxon>Dothideomycetes</taxon>
        <taxon>Pleosporomycetidae</taxon>
        <taxon>Pleosporales</taxon>
        <taxon>Pleosporineae</taxon>
        <taxon>Cucurbitariaceae</taxon>
        <taxon>Neocucurbitaria</taxon>
    </lineage>
</organism>
<feature type="region of interest" description="Disordered" evidence="6">
    <location>
        <begin position="142"/>
        <end position="193"/>
    </location>
</feature>
<evidence type="ECO:0000256" key="3">
    <source>
        <dbReference type="ARBA" id="ARBA00022989"/>
    </source>
</evidence>
<evidence type="ECO:0000256" key="4">
    <source>
        <dbReference type="ARBA" id="ARBA00023136"/>
    </source>
</evidence>
<dbReference type="GO" id="GO:0016020">
    <property type="term" value="C:membrane"/>
    <property type="evidence" value="ECO:0007669"/>
    <property type="project" value="UniProtKB-SubCell"/>
</dbReference>
<sequence length="193" mass="21732">MKTTSAFHIAMDLWILVLPLKLILRIPRPPREKLALIIIFSLGIISTIASIIRLQSLRIFTLSNDPFYDSLPINTWSMVEVNIGILCASIPTLKPLVSKAQRHRTKNALLKYSSKKDINGEWPGDSKVAILRTGKDMMISLHPSTMKGGDTKSMDDEEWELDGRPPPVPPKDDVFDIIQDPPPRYPDMAYGKI</sequence>
<feature type="transmembrane region" description="Helical" evidence="7">
    <location>
        <begin position="6"/>
        <end position="24"/>
    </location>
</feature>
<evidence type="ECO:0000313" key="9">
    <source>
        <dbReference type="EMBL" id="KAJ4373393.1"/>
    </source>
</evidence>
<evidence type="ECO:0000256" key="7">
    <source>
        <dbReference type="SAM" id="Phobius"/>
    </source>
</evidence>
<dbReference type="AlphaFoldDB" id="A0A9W9CNV9"/>
<dbReference type="EMBL" id="JAPEUY010000005">
    <property type="protein sequence ID" value="KAJ4373393.1"/>
    <property type="molecule type" value="Genomic_DNA"/>
</dbReference>
<keyword evidence="3 7" id="KW-1133">Transmembrane helix</keyword>
<feature type="domain" description="Rhodopsin" evidence="8">
    <location>
        <begin position="4"/>
        <end position="99"/>
    </location>
</feature>
<evidence type="ECO:0000256" key="6">
    <source>
        <dbReference type="SAM" id="MobiDB-lite"/>
    </source>
</evidence>
<keyword evidence="2 7" id="KW-0812">Transmembrane</keyword>
<accession>A0A9W9CNV9</accession>